<keyword evidence="2" id="KW-1185">Reference proteome</keyword>
<accession>U5EMN1</accession>
<dbReference type="eggNOG" id="ENOG5030VUW">
    <property type="taxonomic scope" value="Bacteria"/>
</dbReference>
<reference evidence="1 2" key="1">
    <citation type="journal article" date="2014" name="BMC Genomics">
        <title>Genome based analysis of type-I polyketide synthase and nonribosomal peptide synthetase gene clusters in seven strains of five representative Nocardia species.</title>
        <authorList>
            <person name="Komaki H."/>
            <person name="Ichikawa N."/>
            <person name="Hosoyama A."/>
            <person name="Takahashi-Nakaguchi A."/>
            <person name="Matsuzawa T."/>
            <person name="Suzuki K."/>
            <person name="Fujita N."/>
            <person name="Gonoi T."/>
        </authorList>
    </citation>
    <scope>NUCLEOTIDE SEQUENCE [LARGE SCALE GENOMIC DNA]</scope>
    <source>
        <strain evidence="1 2">NBRC 15531</strain>
    </source>
</reference>
<dbReference type="Proteomes" id="UP000017048">
    <property type="component" value="Unassembled WGS sequence"/>
</dbReference>
<dbReference type="Pfam" id="PF06013">
    <property type="entry name" value="WXG100"/>
    <property type="match status" value="1"/>
</dbReference>
<name>U5EMN1_NOCAS</name>
<proteinExistence type="predicted"/>
<sequence length="104" mass="11332">MDYGDIRYDFSEVHAAGTGLQREATEIANALQEFENLFQDFIMNSFDEGEGSGAFAILQTQWSKQSVALNEDLQAIGAKVVSGGEHMESTDKAMAKMLFNGAGM</sequence>
<dbReference type="Gene3D" id="1.10.287.1060">
    <property type="entry name" value="ESAT-6-like"/>
    <property type="match status" value="1"/>
</dbReference>
<dbReference type="AlphaFoldDB" id="U5EMN1"/>
<gene>
    <name evidence="1" type="ORF">NCAST_35_00910</name>
</gene>
<protein>
    <recommendedName>
        <fullName evidence="3">ESAT-6-like protein</fullName>
    </recommendedName>
</protein>
<dbReference type="RefSeq" id="WP_019045132.1">
    <property type="nucleotide sequence ID" value="NZ_BAFO02000035.1"/>
</dbReference>
<evidence type="ECO:0000313" key="2">
    <source>
        <dbReference type="Proteomes" id="UP000017048"/>
    </source>
</evidence>
<dbReference type="SUPFAM" id="SSF140453">
    <property type="entry name" value="EsxAB dimer-like"/>
    <property type="match status" value="1"/>
</dbReference>
<dbReference type="InterPro" id="IPR010310">
    <property type="entry name" value="T7SS_ESAT-6-like"/>
</dbReference>
<dbReference type="EMBL" id="BAFO02000035">
    <property type="protein sequence ID" value="GAD87568.1"/>
    <property type="molecule type" value="Genomic_DNA"/>
</dbReference>
<comment type="caution">
    <text evidence="1">The sequence shown here is derived from an EMBL/GenBank/DDBJ whole genome shotgun (WGS) entry which is preliminary data.</text>
</comment>
<organism evidence="1 2">
    <name type="scientific">Nocardia asteroides NBRC 15531</name>
    <dbReference type="NCBI Taxonomy" id="1110697"/>
    <lineage>
        <taxon>Bacteria</taxon>
        <taxon>Bacillati</taxon>
        <taxon>Actinomycetota</taxon>
        <taxon>Actinomycetes</taxon>
        <taxon>Mycobacteriales</taxon>
        <taxon>Nocardiaceae</taxon>
        <taxon>Nocardia</taxon>
    </lineage>
</organism>
<evidence type="ECO:0008006" key="3">
    <source>
        <dbReference type="Google" id="ProtNLM"/>
    </source>
</evidence>
<dbReference type="InterPro" id="IPR036689">
    <property type="entry name" value="ESAT-6-like_sf"/>
</dbReference>
<dbReference type="STRING" id="1824.SAMN05444423_103292"/>
<dbReference type="GeneID" id="91515245"/>
<evidence type="ECO:0000313" key="1">
    <source>
        <dbReference type="EMBL" id="GAD87568.1"/>
    </source>
</evidence>